<feature type="transmembrane region" description="Helical" evidence="1">
    <location>
        <begin position="6"/>
        <end position="26"/>
    </location>
</feature>
<keyword evidence="1" id="KW-0812">Transmembrane</keyword>
<organism evidence="2 3">
    <name type="scientific">Clostridium polyendosporum</name>
    <dbReference type="NCBI Taxonomy" id="69208"/>
    <lineage>
        <taxon>Bacteria</taxon>
        <taxon>Bacillati</taxon>
        <taxon>Bacillota</taxon>
        <taxon>Clostridia</taxon>
        <taxon>Eubacteriales</taxon>
        <taxon>Clostridiaceae</taxon>
        <taxon>Clostridium</taxon>
    </lineage>
</organism>
<reference evidence="2" key="1">
    <citation type="submission" date="2021-03" db="EMBL/GenBank/DDBJ databases">
        <title>Taxonomic study of Clostridium polyendosporum from meadow-gley soil under rice.</title>
        <authorList>
            <person name="Kobayashi H."/>
            <person name="Tanizawa Y."/>
            <person name="Yagura M."/>
        </authorList>
    </citation>
    <scope>NUCLEOTIDE SEQUENCE</scope>
    <source>
        <strain evidence="2">JCM 30710</strain>
    </source>
</reference>
<dbReference type="AlphaFoldDB" id="A0A919VEV4"/>
<dbReference type="Proteomes" id="UP000679179">
    <property type="component" value="Unassembled WGS sequence"/>
</dbReference>
<accession>A0A919VEV4</accession>
<comment type="caution">
    <text evidence="2">The sequence shown here is derived from an EMBL/GenBank/DDBJ whole genome shotgun (WGS) entry which is preliminary data.</text>
</comment>
<protein>
    <recommendedName>
        <fullName evidence="4">YtxH-like protein</fullName>
    </recommendedName>
</protein>
<evidence type="ECO:0000256" key="1">
    <source>
        <dbReference type="SAM" id="Phobius"/>
    </source>
</evidence>
<keyword evidence="1" id="KW-0472">Membrane</keyword>
<gene>
    <name evidence="2" type="ORF">CPJCM30710_01630</name>
</gene>
<evidence type="ECO:0000313" key="3">
    <source>
        <dbReference type="Proteomes" id="UP000679179"/>
    </source>
</evidence>
<keyword evidence="3" id="KW-1185">Reference proteome</keyword>
<evidence type="ECO:0000313" key="2">
    <source>
        <dbReference type="EMBL" id="GIM27497.1"/>
    </source>
</evidence>
<keyword evidence="1" id="KW-1133">Transmembrane helix</keyword>
<proteinExistence type="predicted"/>
<name>A0A919VEV4_9CLOT</name>
<dbReference type="RefSeq" id="WP_212902255.1">
    <property type="nucleotide sequence ID" value="NZ_BOPZ01000001.1"/>
</dbReference>
<dbReference type="EMBL" id="BOPZ01000001">
    <property type="protein sequence ID" value="GIM27497.1"/>
    <property type="molecule type" value="Genomic_DNA"/>
</dbReference>
<sequence length="57" mass="6451">MGRFLTGITTGAIVGAAVGMIMMPRLDRKTQRNIRRMGKRVMHVAEDTYGNVIDRMR</sequence>
<evidence type="ECO:0008006" key="4">
    <source>
        <dbReference type="Google" id="ProtNLM"/>
    </source>
</evidence>